<dbReference type="AlphaFoldDB" id="A0A127VI62"/>
<dbReference type="Proteomes" id="UP000071561">
    <property type="component" value="Chromosome"/>
</dbReference>
<gene>
    <name evidence="1" type="ORF">AY601_4029</name>
</gene>
<evidence type="ECO:0000313" key="1">
    <source>
        <dbReference type="EMBL" id="AMQ00881.1"/>
    </source>
</evidence>
<proteinExistence type="predicted"/>
<name>A0A127VI62_9SPHI</name>
<accession>A0A127VI62</accession>
<dbReference type="EMBL" id="CP014504">
    <property type="protein sequence ID" value="AMQ00881.1"/>
    <property type="molecule type" value="Genomic_DNA"/>
</dbReference>
<keyword evidence="2" id="KW-1185">Reference proteome</keyword>
<dbReference type="InterPro" id="IPR045938">
    <property type="entry name" value="DUF6358"/>
</dbReference>
<organism evidence="1 2">
    <name type="scientific">Pedobacter cryoconitis</name>
    <dbReference type="NCBI Taxonomy" id="188932"/>
    <lineage>
        <taxon>Bacteria</taxon>
        <taxon>Pseudomonadati</taxon>
        <taxon>Bacteroidota</taxon>
        <taxon>Sphingobacteriia</taxon>
        <taxon>Sphingobacteriales</taxon>
        <taxon>Sphingobacteriaceae</taxon>
        <taxon>Pedobacter</taxon>
    </lineage>
</organism>
<evidence type="ECO:0000313" key="2">
    <source>
        <dbReference type="Proteomes" id="UP000071561"/>
    </source>
</evidence>
<dbReference type="KEGG" id="pcm:AY601_4029"/>
<dbReference type="Pfam" id="PF19885">
    <property type="entry name" value="DUF6358"/>
    <property type="match status" value="1"/>
</dbReference>
<sequence>MHGRLHLILACQFIKMKKQIALNTFYTLGIVISVIGLKWAFQNANYPVVALLIATGLFFIYLKIKIVKEVRAGIKEKQNIVNNSSAVKEETN</sequence>
<protein>
    <submittedName>
        <fullName evidence="1">Uncharacterized protein</fullName>
    </submittedName>
</protein>
<reference evidence="1 2" key="1">
    <citation type="submission" date="2016-03" db="EMBL/GenBank/DDBJ databases">
        <title>Complete genome sequence of Pedobacter cryoconitis PAMC 27485.</title>
        <authorList>
            <person name="Lee J."/>
            <person name="Kim O.-S."/>
        </authorList>
    </citation>
    <scope>NUCLEOTIDE SEQUENCE [LARGE SCALE GENOMIC DNA]</scope>
    <source>
        <strain evidence="1 2">PAMC 27485</strain>
    </source>
</reference>